<feature type="region of interest" description="Disordered" evidence="2">
    <location>
        <begin position="53"/>
        <end position="81"/>
    </location>
</feature>
<gene>
    <name evidence="3" type="ORF">AaE_007958</name>
</gene>
<protein>
    <submittedName>
        <fullName evidence="3">Uncharacterized protein</fullName>
    </submittedName>
</protein>
<proteinExistence type="predicted"/>
<dbReference type="AlphaFoldDB" id="A0A6A5AGI5"/>
<evidence type="ECO:0000256" key="1">
    <source>
        <dbReference type="SAM" id="Coils"/>
    </source>
</evidence>
<feature type="region of interest" description="Disordered" evidence="2">
    <location>
        <begin position="1"/>
        <end position="39"/>
    </location>
</feature>
<sequence>MQDDDGARVSTPGQKREADGSPDVSPPTDRPETRSPFRRPMLVSAADLALVPTTPLARTGTDGPTLTLARTGTDGRESDAETLERYSIPVPAPGFTSLVVEGYRGMVSGTPTGTPTWNGSGVPGNTIVATITVVTGGIQDIQKAYEEFTRGIKEQQRTASLLFFQQANEDRASLLGVQESQLVEVAEGFLRATKTHESRGHDEFQKALTYLRVWAQVTNEANEVLHREAEKNALSWEDQTWELQRQLALKWEQREALLVQDKDPDLLVLEVRRREDHLRHDGLLCSLRKELRTLKRNHQEEILLVREATRDEDISRAVGPGAIHDTQEHTQCGEDSSPWTRDQLERERHANEEVLRQVEEARTCLETEKLQFRDQEATLLSERSVQDLTLSHTYEEVERQRA</sequence>
<dbReference type="EMBL" id="VJMI01013781">
    <property type="protein sequence ID" value="KAF0746872.1"/>
    <property type="molecule type" value="Genomic_DNA"/>
</dbReference>
<evidence type="ECO:0000256" key="2">
    <source>
        <dbReference type="SAM" id="MobiDB-lite"/>
    </source>
</evidence>
<dbReference type="Proteomes" id="UP000469452">
    <property type="component" value="Unassembled WGS sequence"/>
</dbReference>
<keyword evidence="1" id="KW-0175">Coiled coil</keyword>
<feature type="coiled-coil region" evidence="1">
    <location>
        <begin position="341"/>
        <end position="375"/>
    </location>
</feature>
<evidence type="ECO:0000313" key="3">
    <source>
        <dbReference type="EMBL" id="KAF0746872.1"/>
    </source>
</evidence>
<comment type="caution">
    <text evidence="3">The sequence shown here is derived from an EMBL/GenBank/DDBJ whole genome shotgun (WGS) entry which is preliminary data.</text>
</comment>
<dbReference type="VEuPathDB" id="FungiDB:H257_14262"/>
<accession>A0A6A5AGI5</accession>
<reference evidence="3 4" key="1">
    <citation type="submission" date="2019-06" db="EMBL/GenBank/DDBJ databases">
        <title>Genomics analysis of Aphanomyces spp. identifies a new class of oomycete effector associated with host adaptation.</title>
        <authorList>
            <person name="Gaulin E."/>
        </authorList>
    </citation>
    <scope>NUCLEOTIDE SEQUENCE [LARGE SCALE GENOMIC DNA]</scope>
    <source>
        <strain evidence="3 4">E</strain>
    </source>
</reference>
<evidence type="ECO:0000313" key="4">
    <source>
        <dbReference type="Proteomes" id="UP000469452"/>
    </source>
</evidence>
<organism evidence="3 4">
    <name type="scientific">Aphanomyces astaci</name>
    <name type="common">Crayfish plague agent</name>
    <dbReference type="NCBI Taxonomy" id="112090"/>
    <lineage>
        <taxon>Eukaryota</taxon>
        <taxon>Sar</taxon>
        <taxon>Stramenopiles</taxon>
        <taxon>Oomycota</taxon>
        <taxon>Saprolegniomycetes</taxon>
        <taxon>Saprolegniales</taxon>
        <taxon>Verrucalvaceae</taxon>
        <taxon>Aphanomyces</taxon>
    </lineage>
</organism>
<name>A0A6A5AGI5_APHAT</name>
<feature type="region of interest" description="Disordered" evidence="2">
    <location>
        <begin position="320"/>
        <end position="340"/>
    </location>
</feature>